<evidence type="ECO:0000313" key="8">
    <source>
        <dbReference type="EMBL" id="MBJ6723574.1"/>
    </source>
</evidence>
<dbReference type="Gene3D" id="3.30.450.20">
    <property type="entry name" value="PAS domain"/>
    <property type="match status" value="1"/>
</dbReference>
<dbReference type="SUPFAM" id="SSF55073">
    <property type="entry name" value="Nucleotide cyclase"/>
    <property type="match status" value="1"/>
</dbReference>
<dbReference type="Proteomes" id="UP000636888">
    <property type="component" value="Unassembled WGS sequence"/>
</dbReference>
<dbReference type="InterPro" id="IPR000700">
    <property type="entry name" value="PAS-assoc_C"/>
</dbReference>
<dbReference type="Pfam" id="PF00072">
    <property type="entry name" value="Response_reg"/>
    <property type="match status" value="1"/>
</dbReference>
<accession>A0A8J7INF8</accession>
<dbReference type="SMART" id="SM00052">
    <property type="entry name" value="EAL"/>
    <property type="match status" value="1"/>
</dbReference>
<dbReference type="SUPFAM" id="SSF52172">
    <property type="entry name" value="CheY-like"/>
    <property type="match status" value="1"/>
</dbReference>
<dbReference type="InterPro" id="IPR013655">
    <property type="entry name" value="PAS_fold_3"/>
</dbReference>
<dbReference type="PANTHER" id="PTHR44757:SF2">
    <property type="entry name" value="BIOFILM ARCHITECTURE MAINTENANCE PROTEIN MBAA"/>
    <property type="match status" value="1"/>
</dbReference>
<dbReference type="InterPro" id="IPR035965">
    <property type="entry name" value="PAS-like_dom_sf"/>
</dbReference>
<feature type="modified residue" description="4-aspartylphosphate" evidence="1">
    <location>
        <position position="63"/>
    </location>
</feature>
<evidence type="ECO:0000256" key="1">
    <source>
        <dbReference type="PROSITE-ProRule" id="PRU00169"/>
    </source>
</evidence>
<keyword evidence="2" id="KW-0175">Coiled coil</keyword>
<dbReference type="SUPFAM" id="SSF55785">
    <property type="entry name" value="PYP-like sensor domain (PAS domain)"/>
    <property type="match status" value="1"/>
</dbReference>
<dbReference type="InterPro" id="IPR001789">
    <property type="entry name" value="Sig_transdc_resp-reg_receiver"/>
</dbReference>
<feature type="domain" description="PAC" evidence="5">
    <location>
        <begin position="225"/>
        <end position="277"/>
    </location>
</feature>
<dbReference type="InterPro" id="IPR043128">
    <property type="entry name" value="Rev_trsase/Diguanyl_cyclase"/>
</dbReference>
<dbReference type="Pfam" id="PF00990">
    <property type="entry name" value="GGDEF"/>
    <property type="match status" value="1"/>
</dbReference>
<dbReference type="FunFam" id="3.30.70.270:FF:000001">
    <property type="entry name" value="Diguanylate cyclase domain protein"/>
    <property type="match status" value="1"/>
</dbReference>
<dbReference type="PROSITE" id="PS50887">
    <property type="entry name" value="GGDEF"/>
    <property type="match status" value="1"/>
</dbReference>
<dbReference type="NCBIfam" id="TIGR00254">
    <property type="entry name" value="GGDEF"/>
    <property type="match status" value="1"/>
</dbReference>
<dbReference type="Gene3D" id="3.40.50.2300">
    <property type="match status" value="1"/>
</dbReference>
<dbReference type="InterPro" id="IPR029787">
    <property type="entry name" value="Nucleotide_cyclase"/>
</dbReference>
<dbReference type="SUPFAM" id="SSF141868">
    <property type="entry name" value="EAL domain-like"/>
    <property type="match status" value="1"/>
</dbReference>
<evidence type="ECO:0000259" key="6">
    <source>
        <dbReference type="PROSITE" id="PS50883"/>
    </source>
</evidence>
<dbReference type="PROSITE" id="PS50110">
    <property type="entry name" value="RESPONSE_REGULATORY"/>
    <property type="match status" value="1"/>
</dbReference>
<dbReference type="InterPro" id="IPR000014">
    <property type="entry name" value="PAS"/>
</dbReference>
<dbReference type="SMART" id="SM00448">
    <property type="entry name" value="REC"/>
    <property type="match status" value="1"/>
</dbReference>
<dbReference type="InterPro" id="IPR011006">
    <property type="entry name" value="CheY-like_superfamily"/>
</dbReference>
<dbReference type="Gene3D" id="3.20.20.450">
    <property type="entry name" value="EAL domain"/>
    <property type="match status" value="1"/>
</dbReference>
<dbReference type="CDD" id="cd00130">
    <property type="entry name" value="PAS"/>
    <property type="match status" value="1"/>
</dbReference>
<dbReference type="SMART" id="SM00267">
    <property type="entry name" value="GGDEF"/>
    <property type="match status" value="1"/>
</dbReference>
<feature type="domain" description="GGDEF" evidence="7">
    <location>
        <begin position="309"/>
        <end position="442"/>
    </location>
</feature>
<dbReference type="GO" id="GO:0003824">
    <property type="term" value="F:catalytic activity"/>
    <property type="evidence" value="ECO:0007669"/>
    <property type="project" value="UniProtKB-ARBA"/>
</dbReference>
<protein>
    <submittedName>
        <fullName evidence="8">EAL domain-containing protein</fullName>
    </submittedName>
</protein>
<dbReference type="EMBL" id="JAEMHM010000002">
    <property type="protein sequence ID" value="MBJ6723574.1"/>
    <property type="molecule type" value="Genomic_DNA"/>
</dbReference>
<name>A0A8J7INF8_9BACT</name>
<dbReference type="AlphaFoldDB" id="A0A8J7INF8"/>
<evidence type="ECO:0000256" key="2">
    <source>
        <dbReference type="SAM" id="Coils"/>
    </source>
</evidence>
<sequence>MRSGAATRDPRKNAILIVEDNAAQAQLVRMTLEQKGFRCDQAATGADALAYLAQNQPLLMLLDYTLPDMNALEVVAALENEQGEVPPFIIITCIEDTRLAVSTMRSGARDFLVKDFEFLERLPAAVQRVKREIETERRLKQAELALRESEARLAKAQQIARMGSWEWDPATDRVICSDGLVQLLGLSPQAVAKATLRDLIRYLHPGDMEPVQMALLDCLRTGDPFNIDCRLVRDDGVELSVNAQGEVEPDEEGTYSSMTGTILDITERKRVEHEIQQLAYYDPLTGLPNRTLLGDRLSQAIVQANRDGRLVGVIFLDLDGFKEVNDTFGHHNGDRLLNCVARQLVEVVRETDTVARIGGDEFVIVLTAISHEEDIGDVAGKILAAVSAPVQLDKAEVVATGSVGISIFPLDGEDVQTLLKHADVAMYNAKDLGKNNYRFYSQAMNVKLVERHTLDAGMRRALLGSEFAVHYQPQIDLVSGALIGTEALARWQHPEMGMVPAATFIPLAEETGLICSIGETVLRHACLRNKQWQEQGLGRLTVSVNLSTREFRQKNLVALIGSVLEETGLEPCFLELELTEATIMVNVDEAERTLRQLKELGVLISVDGFGTGYSSLMRLRRFGIDRIKIDRSFLRDLPQSQDNAAITQAIVAMGQSLGLKVLAVGVENHEQLGFLKGLGCNEIQGYLAGRPLGEEAVTTMLARQAAAQVDVEVNYPLNDPLRFGPAYTS</sequence>
<organism evidence="8 9">
    <name type="scientific">Geomesophilobacter sediminis</name>
    <dbReference type="NCBI Taxonomy" id="2798584"/>
    <lineage>
        <taxon>Bacteria</taxon>
        <taxon>Pseudomonadati</taxon>
        <taxon>Thermodesulfobacteriota</taxon>
        <taxon>Desulfuromonadia</taxon>
        <taxon>Geobacterales</taxon>
        <taxon>Geobacteraceae</taxon>
        <taxon>Geomesophilobacter</taxon>
    </lineage>
</organism>
<dbReference type="Gene3D" id="2.10.70.100">
    <property type="match status" value="1"/>
</dbReference>
<keyword evidence="1" id="KW-0597">Phosphoprotein</keyword>
<dbReference type="PROSITE" id="PS50112">
    <property type="entry name" value="PAS"/>
    <property type="match status" value="1"/>
</dbReference>
<dbReference type="PANTHER" id="PTHR44757">
    <property type="entry name" value="DIGUANYLATE CYCLASE DGCP"/>
    <property type="match status" value="1"/>
</dbReference>
<dbReference type="Pfam" id="PF08447">
    <property type="entry name" value="PAS_3"/>
    <property type="match status" value="1"/>
</dbReference>
<feature type="domain" description="Response regulatory" evidence="3">
    <location>
        <begin position="14"/>
        <end position="129"/>
    </location>
</feature>
<dbReference type="RefSeq" id="WP_199382418.1">
    <property type="nucleotide sequence ID" value="NZ_JAEMHM010000002.1"/>
</dbReference>
<gene>
    <name evidence="8" type="ORF">JFN93_02525</name>
</gene>
<dbReference type="InterPro" id="IPR000160">
    <property type="entry name" value="GGDEF_dom"/>
</dbReference>
<dbReference type="NCBIfam" id="TIGR00229">
    <property type="entry name" value="sensory_box"/>
    <property type="match status" value="1"/>
</dbReference>
<evidence type="ECO:0000259" key="4">
    <source>
        <dbReference type="PROSITE" id="PS50112"/>
    </source>
</evidence>
<feature type="domain" description="PAS" evidence="4">
    <location>
        <begin position="149"/>
        <end position="222"/>
    </location>
</feature>
<dbReference type="Gene3D" id="3.30.70.270">
    <property type="match status" value="1"/>
</dbReference>
<evidence type="ECO:0000259" key="3">
    <source>
        <dbReference type="PROSITE" id="PS50110"/>
    </source>
</evidence>
<feature type="domain" description="EAL" evidence="6">
    <location>
        <begin position="451"/>
        <end position="705"/>
    </location>
</feature>
<evidence type="ECO:0000313" key="9">
    <source>
        <dbReference type="Proteomes" id="UP000636888"/>
    </source>
</evidence>
<reference evidence="8" key="1">
    <citation type="submission" date="2020-12" db="EMBL/GenBank/DDBJ databases">
        <title>Geomonas sp. Red875, isolated from river sediment.</title>
        <authorList>
            <person name="Xu Z."/>
            <person name="Zhang Z."/>
            <person name="Masuda Y."/>
            <person name="Itoh H."/>
            <person name="Senoo K."/>
        </authorList>
    </citation>
    <scope>NUCLEOTIDE SEQUENCE</scope>
    <source>
        <strain evidence="8">Red875</strain>
    </source>
</reference>
<dbReference type="InterPro" id="IPR001633">
    <property type="entry name" value="EAL_dom"/>
</dbReference>
<proteinExistence type="predicted"/>
<dbReference type="CDD" id="cd01949">
    <property type="entry name" value="GGDEF"/>
    <property type="match status" value="1"/>
</dbReference>
<evidence type="ECO:0000259" key="5">
    <source>
        <dbReference type="PROSITE" id="PS50113"/>
    </source>
</evidence>
<dbReference type="GO" id="GO:0000160">
    <property type="term" value="P:phosphorelay signal transduction system"/>
    <property type="evidence" value="ECO:0007669"/>
    <property type="project" value="InterPro"/>
</dbReference>
<evidence type="ECO:0000259" key="7">
    <source>
        <dbReference type="PROSITE" id="PS50887"/>
    </source>
</evidence>
<dbReference type="InterPro" id="IPR035919">
    <property type="entry name" value="EAL_sf"/>
</dbReference>
<dbReference type="CDD" id="cd01948">
    <property type="entry name" value="EAL"/>
    <property type="match status" value="1"/>
</dbReference>
<feature type="coiled-coil region" evidence="2">
    <location>
        <begin position="132"/>
        <end position="159"/>
    </location>
</feature>
<dbReference type="InterPro" id="IPR052155">
    <property type="entry name" value="Biofilm_reg_signaling"/>
</dbReference>
<keyword evidence="9" id="KW-1185">Reference proteome</keyword>
<dbReference type="PROSITE" id="PS50883">
    <property type="entry name" value="EAL"/>
    <property type="match status" value="1"/>
</dbReference>
<comment type="caution">
    <text evidence="8">The sequence shown here is derived from an EMBL/GenBank/DDBJ whole genome shotgun (WGS) entry which is preliminary data.</text>
</comment>
<dbReference type="Pfam" id="PF00563">
    <property type="entry name" value="EAL"/>
    <property type="match status" value="1"/>
</dbReference>
<dbReference type="PROSITE" id="PS50113">
    <property type="entry name" value="PAC"/>
    <property type="match status" value="1"/>
</dbReference>